<feature type="region of interest" description="Disordered" evidence="1">
    <location>
        <begin position="1"/>
        <end position="22"/>
    </location>
</feature>
<reference evidence="5" key="6">
    <citation type="journal article" date="2008" name="Nucleic Acids Res.">
        <title>The rice annotation project database (RAP-DB): 2008 update.</title>
        <authorList>
            <consortium name="The rice annotation project (RAP)"/>
        </authorList>
    </citation>
    <scope>GENOME REANNOTATION</scope>
    <source>
        <strain evidence="5">cv. Nipponbare</strain>
    </source>
</reference>
<reference evidence="3" key="8">
    <citation type="submission" date="2012-08" db="EMBL/GenBank/DDBJ databases">
        <title>The Second Rice Annotation Project Meeting (RAP2).</title>
        <authorList>
            <consortium name="The Rice Annotation Project (RAP)"/>
        </authorList>
    </citation>
    <scope>NUCLEOTIDE SEQUENCE</scope>
</reference>
<reference evidence="3" key="4">
    <citation type="journal article" date="2007" name="Genome Res.">
        <title>Curated Genome Annotation of Oryza sativa ssp. japonica and Comparative Genome Analysis with Arabidopsis thaliana.</title>
        <authorList>
            <consortium name="The Rice Annotation Project (RAP)"/>
            <person name="Itoh T."/>
            <person name="Tanaka T."/>
            <person name="Barrero R.A."/>
            <person name="Yamasaki C."/>
            <person name="Fujii Y."/>
            <person name="Hilton P.B."/>
            <person name="Antonio B.A."/>
            <person name="Aono H."/>
            <person name="Apweiler R."/>
            <person name="Bruskiewich R."/>
            <person name="Bureau T."/>
            <person name="Burr F."/>
            <person name="Costa de Oliveira A."/>
            <person name="Fuks G."/>
            <person name="Habara T."/>
            <person name="Haberer G."/>
            <person name="Han B."/>
            <person name="Harada E."/>
            <person name="Hiraki A.T."/>
            <person name="Hirochika H."/>
            <person name="Hoen D."/>
            <person name="Hokari H."/>
            <person name="Hosokawa S."/>
            <person name="Hsing Y."/>
            <person name="Ikawa H."/>
            <person name="Ikeo K."/>
            <person name="Imanishi T."/>
            <person name="Ito Y."/>
            <person name="Jaiswal P."/>
            <person name="Kanno M."/>
            <person name="Kawahara Y."/>
            <person name="Kawamura T."/>
            <person name="Kawashima H."/>
            <person name="Khurana J.P."/>
            <person name="Kikuchi S."/>
            <person name="Komatsu S."/>
            <person name="Koyanagi K.O."/>
            <person name="Kubooka H."/>
            <person name="Lieberherr D."/>
            <person name="Lin Y.C."/>
            <person name="Lonsdale D."/>
            <person name="Matsumoto T."/>
            <person name="Matsuya A."/>
            <person name="McCombie W.R."/>
            <person name="Messing J."/>
            <person name="Miyao A."/>
            <person name="Mulder N."/>
            <person name="Nagamura Y."/>
            <person name="Nam J."/>
            <person name="Namiki N."/>
            <person name="Numa H."/>
            <person name="Nurimoto S."/>
            <person name="O'donovan C."/>
            <person name="Ohyanagi H."/>
            <person name="Okido T."/>
            <person name="Oota S."/>
            <person name="Osato N."/>
            <person name="Palmer L.E."/>
            <person name="Quetier F."/>
            <person name="Raghuvanshi S."/>
            <person name="Saichi N."/>
            <person name="Sakai H."/>
            <person name="Sakai Y."/>
            <person name="Sakata K."/>
            <person name="Sakurai T."/>
            <person name="Sato F."/>
            <person name="Sato Y."/>
            <person name="Schoof H."/>
            <person name="Seki M."/>
            <person name="Shibata M."/>
            <person name="Shimizu Y."/>
            <person name="Shinozaki K."/>
            <person name="Shinso Y."/>
            <person name="Singh N.K."/>
            <person name="Smith-White B."/>
            <person name="Takeda J."/>
            <person name="Tanino M."/>
            <person name="Tatusova T."/>
            <person name="Thongjuea S."/>
            <person name="Todokoro F."/>
            <person name="Tsugane M."/>
            <person name="Tyagi A.K."/>
            <person name="Vanavichit A."/>
            <person name="Wang A."/>
            <person name="Wing R.A."/>
            <person name="Yamaguchi K."/>
            <person name="Yamamoto M."/>
            <person name="Yamamoto N."/>
            <person name="Yu Y."/>
            <person name="Zhang H."/>
            <person name="Zhao Q."/>
            <person name="Higo K."/>
            <person name="Burr B."/>
            <person name="Gojobori T."/>
            <person name="Sasaki T."/>
        </authorList>
    </citation>
    <scope>NUCLEOTIDE SEQUENCE</scope>
</reference>
<dbReference type="InterPro" id="IPR056594">
    <property type="entry name" value="AT5G49610-like_b-prop"/>
</dbReference>
<sequence length="538" mass="58423">MEGEEESESWPPQLAPPSSPASAVLSDEDLLGEILLRLESHDHLVAVAIVCKHWLRVASGELFLRRFRVIHPPRLLGFCVDDGGGGDAGRRPQFKALPQHPGVAAAAAHRTRHRFFGAFGHLAGYHRPSIADCRDGRVLVESPDRAPRRLGINTPYRYTVLRPPHPRESVQLLPPLPPPPGRGAGKHVVERVFLPEDGGGGGGDHGITLVYVLLVERRVTARVHVLDSGGAWGAPTTAETELPAPSCDDAVDTVLPPINGDVYVVTTSGYTLGLRLGTTRFTVVELPDAARSSANFRMAWSHAAAAADDDDVARGRLCLVHGDGTRLSVWHRKTTTTEDDGGAAGVGWRLADTFCVREACERIEWLPDGWWTGRVAVIAVGDNAEFALLDLENVGVVIYVHLQWRTVKKVYERKLADADDGGGGGGDRQPPVRVFPLTTVWPPTFPELDKPRQNCCVRSPDGLVGGVVMTCHAGWSATSPSCSRRDGDDDDDDDEDVGAVLPGCSWAGWFDDMAAMVAQLAEWAAQPRSPRRWRWSCL</sequence>
<dbReference type="Proteomes" id="UP000000763">
    <property type="component" value="Chromosome 4"/>
</dbReference>
<evidence type="ECO:0000256" key="1">
    <source>
        <dbReference type="SAM" id="MobiDB-lite"/>
    </source>
</evidence>
<dbReference type="AlphaFoldDB" id="C7J187"/>
<dbReference type="KEGG" id="dosa:Os04g0313500"/>
<feature type="domain" description="F-box protein AT5G49610-like beta-propeller" evidence="2">
    <location>
        <begin position="129"/>
        <end position="445"/>
    </location>
</feature>
<name>C7J187_ORYSJ</name>
<proteinExistence type="predicted"/>
<evidence type="ECO:0000313" key="5">
    <source>
        <dbReference type="Proteomes" id="UP000000763"/>
    </source>
</evidence>
<dbReference type="Pfam" id="PF23635">
    <property type="entry name" value="Beta-prop_AT5G49610-like"/>
    <property type="match status" value="1"/>
</dbReference>
<reference evidence="3" key="3">
    <citation type="journal article" date="2006" name="Nucleic Acids Res.">
        <title>The Rice Annotation Project Database (RAP-DB): hub for Oryza sativa ssp. japonica genome information.</title>
        <authorList>
            <person name="Ohyanagi H."/>
            <person name="Tanaka T."/>
            <person name="Sakai H."/>
            <person name="Shigemoto Y."/>
            <person name="Yamaguchi K."/>
            <person name="Habara T."/>
            <person name="Fujii Y."/>
            <person name="Antonio B.A."/>
            <person name="Nagamura Y."/>
            <person name="Imanishi T."/>
            <person name="Ikeo K."/>
            <person name="Itoh T."/>
            <person name="Gojobori T."/>
            <person name="Sasaki T."/>
        </authorList>
    </citation>
    <scope>NUCLEOTIDE SEQUENCE</scope>
</reference>
<reference evidence="3" key="7">
    <citation type="submission" date="2012-08" db="EMBL/GenBank/DDBJ databases">
        <title>Oryza sativa nipponbare(GA3) genomic DNA, chromosome 4.</title>
        <authorList>
            <consortium name="IRGSP(International Rice Genome Sequencing Project)"/>
        </authorList>
    </citation>
    <scope>NUCLEOTIDE SEQUENCE</scope>
</reference>
<protein>
    <submittedName>
        <fullName evidence="4">OSJNBa0087H01.6 protein</fullName>
    </submittedName>
    <submittedName>
        <fullName evidence="3">Os04g0313500 protein</fullName>
    </submittedName>
</protein>
<dbReference type="InterPro" id="IPR036047">
    <property type="entry name" value="F-box-like_dom_sf"/>
</dbReference>
<reference evidence="4" key="1">
    <citation type="journal article" date="2002" name="Nature">
        <title>Sequence and analysis of rice chromosome 4.</title>
        <authorList>
            <person name="Feng Q."/>
            <person name="Zhang Y."/>
            <person name="Hao P."/>
            <person name="Wang S."/>
            <person name="Fu G."/>
            <person name="Huang Y."/>
            <person name="Li Y."/>
            <person name="Zhu J."/>
            <person name="Liu Y."/>
            <person name="Hu X."/>
            <person name="Jia P."/>
            <person name="Zhang Y."/>
            <person name="Zhao Q."/>
            <person name="Ying K."/>
            <person name="Yu S."/>
            <person name="Tang Y."/>
            <person name="Weng Q."/>
            <person name="Zhang L."/>
            <person name="Lu Y."/>
            <person name="Mu J."/>
            <person name="Lu Y."/>
            <person name="Zhang L.S."/>
            <person name="Yu Z."/>
            <person name="Fan D."/>
            <person name="Liu X."/>
            <person name="Lu T."/>
            <person name="Li C."/>
            <person name="Wu Y."/>
            <person name="Sun T."/>
            <person name="Lei H."/>
            <person name="Li T."/>
            <person name="Hu H."/>
            <person name="Guan J."/>
            <person name="Wu M."/>
            <person name="Zhang R."/>
            <person name="Zhou B."/>
            <person name="Chen Z."/>
            <person name="Chen L."/>
            <person name="Jin Z."/>
            <person name="Wang R."/>
            <person name="Yin H."/>
            <person name="Cai Z."/>
            <person name="Ren S."/>
            <person name="Lv G."/>
            <person name="Gu W."/>
            <person name="Zhu G."/>
            <person name="Tu Y."/>
            <person name="Jia J."/>
            <person name="Zhang Y."/>
            <person name="Chen J."/>
            <person name="Kang H."/>
            <person name="Chen X."/>
            <person name="Shao C."/>
            <person name="Sun Y."/>
            <person name="Hu Q."/>
            <person name="Zhang X."/>
            <person name="Zhang W."/>
            <person name="Wang L."/>
            <person name="Ding C."/>
            <person name="Sheng H."/>
            <person name="Gu J."/>
            <person name="Chen S."/>
            <person name="Ni L."/>
            <person name="Zhu F."/>
            <person name="Chen W."/>
            <person name="Lan L."/>
            <person name="Lai Y."/>
            <person name="Cheng Z."/>
            <person name="Gu M."/>
            <person name="Jiang J."/>
            <person name="Li J."/>
            <person name="Hong G."/>
            <person name="Xue Y."/>
            <person name="Han B."/>
        </authorList>
    </citation>
    <scope>NUCLEOTIDE SEQUENCE</scope>
</reference>
<evidence type="ECO:0000313" key="4">
    <source>
        <dbReference type="EMBL" id="CAD40303.1"/>
    </source>
</evidence>
<organism evidence="3 5">
    <name type="scientific">Oryza sativa subsp. japonica</name>
    <name type="common">Rice</name>
    <dbReference type="NCBI Taxonomy" id="39947"/>
    <lineage>
        <taxon>Eukaryota</taxon>
        <taxon>Viridiplantae</taxon>
        <taxon>Streptophyta</taxon>
        <taxon>Embryophyta</taxon>
        <taxon>Tracheophyta</taxon>
        <taxon>Spermatophyta</taxon>
        <taxon>Magnoliopsida</taxon>
        <taxon>Liliopsida</taxon>
        <taxon>Poales</taxon>
        <taxon>Poaceae</taxon>
        <taxon>BOP clade</taxon>
        <taxon>Oryzoideae</taxon>
        <taxon>Oryzeae</taxon>
        <taxon>Oryzinae</taxon>
        <taxon>Oryza</taxon>
        <taxon>Oryza sativa</taxon>
    </lineage>
</organism>
<feature type="region of interest" description="Disordered" evidence="1">
    <location>
        <begin position="476"/>
        <end position="496"/>
    </location>
</feature>
<accession>C7J187</accession>
<reference evidence="3 5" key="2">
    <citation type="journal article" date="2005" name="Nature">
        <title>The map-based sequence of the rice genome.</title>
        <authorList>
            <consortium name="International rice genome sequencing project (IRGSP)"/>
            <person name="Matsumoto T."/>
            <person name="Wu J."/>
            <person name="Kanamori H."/>
            <person name="Katayose Y."/>
            <person name="Fujisawa M."/>
            <person name="Namiki N."/>
            <person name="Mizuno H."/>
            <person name="Yamamoto K."/>
            <person name="Antonio B.A."/>
            <person name="Baba T."/>
            <person name="Sakata K."/>
            <person name="Nagamura Y."/>
            <person name="Aoki H."/>
            <person name="Arikawa K."/>
            <person name="Arita K."/>
            <person name="Bito T."/>
            <person name="Chiden Y."/>
            <person name="Fujitsuka N."/>
            <person name="Fukunaka R."/>
            <person name="Hamada M."/>
            <person name="Harada C."/>
            <person name="Hayashi A."/>
            <person name="Hijishita S."/>
            <person name="Honda M."/>
            <person name="Hosokawa S."/>
            <person name="Ichikawa Y."/>
            <person name="Idonuma A."/>
            <person name="Iijima M."/>
            <person name="Ikeda M."/>
            <person name="Ikeno M."/>
            <person name="Ito K."/>
            <person name="Ito S."/>
            <person name="Ito T."/>
            <person name="Ito Y."/>
            <person name="Ito Y."/>
            <person name="Iwabuchi A."/>
            <person name="Kamiya K."/>
            <person name="Karasawa W."/>
            <person name="Kurita K."/>
            <person name="Katagiri S."/>
            <person name="Kikuta A."/>
            <person name="Kobayashi H."/>
            <person name="Kobayashi N."/>
            <person name="Machita K."/>
            <person name="Maehara T."/>
            <person name="Masukawa M."/>
            <person name="Mizubayashi T."/>
            <person name="Mukai Y."/>
            <person name="Nagasaki H."/>
            <person name="Nagata Y."/>
            <person name="Naito S."/>
            <person name="Nakashima M."/>
            <person name="Nakama Y."/>
            <person name="Nakamichi Y."/>
            <person name="Nakamura M."/>
            <person name="Meguro A."/>
            <person name="Negishi M."/>
            <person name="Ohta I."/>
            <person name="Ohta T."/>
            <person name="Okamoto M."/>
            <person name="Ono N."/>
            <person name="Saji S."/>
            <person name="Sakaguchi M."/>
            <person name="Sakai K."/>
            <person name="Shibata M."/>
            <person name="Shimokawa T."/>
            <person name="Song J."/>
            <person name="Takazaki Y."/>
            <person name="Terasawa K."/>
            <person name="Tsugane M."/>
            <person name="Tsuji K."/>
            <person name="Ueda S."/>
            <person name="Waki K."/>
            <person name="Yamagata H."/>
            <person name="Yamamoto M."/>
            <person name="Yamamoto S."/>
            <person name="Yamane H."/>
            <person name="Yoshiki S."/>
            <person name="Yoshihara R."/>
            <person name="Yukawa K."/>
            <person name="Zhong H."/>
            <person name="Yano M."/>
            <person name="Yuan Q."/>
            <person name="Ouyang S."/>
            <person name="Liu J."/>
            <person name="Jones K.M."/>
            <person name="Gansberger K."/>
            <person name="Moffat K."/>
            <person name="Hill J."/>
            <person name="Bera J."/>
            <person name="Fadrosh D."/>
            <person name="Jin S."/>
            <person name="Johri S."/>
            <person name="Kim M."/>
            <person name="Overton L."/>
            <person name="Reardon M."/>
            <person name="Tsitrin T."/>
            <person name="Vuong H."/>
            <person name="Weaver B."/>
            <person name="Ciecko A."/>
            <person name="Tallon L."/>
            <person name="Jackson J."/>
            <person name="Pai G."/>
            <person name="Aken S.V."/>
            <person name="Utterback T."/>
            <person name="Reidmuller S."/>
            <person name="Feldblyum T."/>
            <person name="Hsiao J."/>
            <person name="Zismann V."/>
            <person name="Iobst S."/>
            <person name="de Vazeille A.R."/>
            <person name="Buell C.R."/>
            <person name="Ying K."/>
            <person name="Li Y."/>
            <person name="Lu T."/>
            <person name="Huang Y."/>
            <person name="Zhao Q."/>
            <person name="Feng Q."/>
            <person name="Zhang L."/>
            <person name="Zhu J."/>
            <person name="Weng Q."/>
            <person name="Mu J."/>
            <person name="Lu Y."/>
            <person name="Fan D."/>
            <person name="Liu Y."/>
            <person name="Guan J."/>
            <person name="Zhang Y."/>
            <person name="Yu S."/>
            <person name="Liu X."/>
            <person name="Zhang Y."/>
            <person name="Hong G."/>
            <person name="Han B."/>
            <person name="Choisne N."/>
            <person name="Demange N."/>
            <person name="Orjeda G."/>
            <person name="Samain S."/>
            <person name="Cattolico L."/>
            <person name="Pelletier E."/>
            <person name="Couloux A."/>
            <person name="Segurens B."/>
            <person name="Wincker P."/>
            <person name="D'Hont A."/>
            <person name="Scarpelli C."/>
            <person name="Weissenbach J."/>
            <person name="Salanoubat M."/>
            <person name="Quetier F."/>
            <person name="Yu Y."/>
            <person name="Kim H.R."/>
            <person name="Rambo T."/>
            <person name="Currie J."/>
            <person name="Collura K."/>
            <person name="Luo M."/>
            <person name="Yang T."/>
            <person name="Ammiraju J.S.S."/>
            <person name="Engler F."/>
            <person name="Soderlund C."/>
            <person name="Wing R.A."/>
            <person name="Palmer L.E."/>
            <person name="de la Bastide M."/>
            <person name="Spiegel L."/>
            <person name="Nascimento L."/>
            <person name="Zutavern T."/>
            <person name="O'Shaughnessy A."/>
            <person name="Dike S."/>
            <person name="Dedhia N."/>
            <person name="Preston R."/>
            <person name="Balija V."/>
            <person name="McCombie W.R."/>
            <person name="Chow T."/>
            <person name="Chen H."/>
            <person name="Chung M."/>
            <person name="Chen C."/>
            <person name="Shaw J."/>
            <person name="Wu H."/>
            <person name="Hsiao K."/>
            <person name="Chao Y."/>
            <person name="Chu M."/>
            <person name="Cheng C."/>
            <person name="Hour A."/>
            <person name="Lee P."/>
            <person name="Lin S."/>
            <person name="Lin Y."/>
            <person name="Liou J."/>
            <person name="Liu S."/>
            <person name="Hsing Y."/>
            <person name="Raghuvanshi S."/>
            <person name="Mohanty A."/>
            <person name="Bharti A.K."/>
            <person name="Gaur A."/>
            <person name="Gupta V."/>
            <person name="Kumar D."/>
            <person name="Ravi V."/>
            <person name="Vij S."/>
            <person name="Kapur A."/>
            <person name="Khurana P."/>
            <person name="Khurana P."/>
            <person name="Khurana J.P."/>
            <person name="Tyagi A.K."/>
            <person name="Gaikwad K."/>
            <person name="Singh A."/>
            <person name="Dalal V."/>
            <person name="Srivastava S."/>
            <person name="Dixit A."/>
            <person name="Pal A.K."/>
            <person name="Ghazi I.A."/>
            <person name="Yadav M."/>
            <person name="Pandit A."/>
            <person name="Bhargava A."/>
            <person name="Sureshbabu K."/>
            <person name="Batra K."/>
            <person name="Sharma T.R."/>
            <person name="Mohapatra T."/>
            <person name="Singh N.K."/>
            <person name="Messing J."/>
            <person name="Nelson A.B."/>
            <person name="Fuks G."/>
            <person name="Kavchok S."/>
            <person name="Keizer G."/>
            <person name="Linton E."/>
            <person name="Llaca V."/>
            <person name="Song R."/>
            <person name="Tanyolac B."/>
            <person name="Young S."/>
            <person name="Ho-Il K."/>
            <person name="Hahn J.H."/>
            <person name="Sangsakoo G."/>
            <person name="Vanavichit A."/>
            <person name="de Mattos Luiz.A.T."/>
            <person name="Zimmer P.D."/>
            <person name="Malone G."/>
            <person name="Dellagostin O."/>
            <person name="de Oliveira A.C."/>
            <person name="Bevan M."/>
            <person name="Bancroft I."/>
            <person name="Minx P."/>
            <person name="Cordum H."/>
            <person name="Wilson R."/>
            <person name="Cheng Z."/>
            <person name="Jin W."/>
            <person name="Jiang J."/>
            <person name="Leong S.A."/>
            <person name="Iwama H."/>
            <person name="Gojobori T."/>
            <person name="Itoh T."/>
            <person name="Niimura Y."/>
            <person name="Fujii Y."/>
            <person name="Habara T."/>
            <person name="Sakai H."/>
            <person name="Sato Y."/>
            <person name="Wilson G."/>
            <person name="Kumar K."/>
            <person name="McCouch S."/>
            <person name="Juretic N."/>
            <person name="Hoen D."/>
            <person name="Wright S."/>
            <person name="Bruskiewich R."/>
            <person name="Bureau T."/>
            <person name="Miyao A."/>
            <person name="Hirochika H."/>
            <person name="Nishikawa T."/>
            <person name="Kadowaki K."/>
            <person name="Sugiura M."/>
            <person name="Burr B."/>
            <person name="Sasaki T."/>
        </authorList>
    </citation>
    <scope>NUCLEOTIDE SEQUENCE [LARGE SCALE GENOMIC DNA]</scope>
    <source>
        <strain evidence="5">cv. Nipponbare</strain>
    </source>
</reference>
<evidence type="ECO:0000313" key="3">
    <source>
        <dbReference type="EMBL" id="BAH92593.1"/>
    </source>
</evidence>
<dbReference type="EMBL" id="AL662986">
    <property type="protein sequence ID" value="CAD40303.1"/>
    <property type="molecule type" value="Genomic_DNA"/>
</dbReference>
<dbReference type="Gramene" id="Os04t0313500-00">
    <property type="protein sequence ID" value="Os04t0313500-00"/>
    <property type="gene ID" value="Os04g0313500"/>
</dbReference>
<reference evidence="3" key="5">
    <citation type="journal article" date="2008" name="Nucleic Acids Res.">
        <title>The Rice Annotation Project Database (RAP-DB): 2008 update.</title>
        <authorList>
            <consortium name="The Rice Annotation Project (RAP)"/>
            <person name="Tanaka T."/>
            <person name="Antonio B.A."/>
            <person name="Kikuchi S."/>
            <person name="Matsumoto T."/>
            <person name="Nagamura Y."/>
            <person name="Numa H."/>
            <person name="Sakai H."/>
            <person name="Wu J."/>
            <person name="Itoh T."/>
            <person name="Sasaki T."/>
            <person name="Aono R."/>
            <person name="Fujii Y."/>
            <person name="Habara T."/>
            <person name="Harada E."/>
            <person name="Kanno M."/>
            <person name="Kawahara Y."/>
            <person name="Kawashima H."/>
            <person name="Kubooka H."/>
            <person name="Matsuya A."/>
            <person name="Nakaoka H."/>
            <person name="Saichi N."/>
            <person name="Sanbonmatsu R."/>
            <person name="Sato Y."/>
            <person name="Shinso Y."/>
            <person name="Suzuki M."/>
            <person name="Takeda J."/>
            <person name="Tanino M."/>
            <person name="Todokoro F."/>
            <person name="Yamaguchi K."/>
            <person name="Yamamoto N."/>
            <person name="Yamasaki C."/>
            <person name="Imanishi T."/>
            <person name="Okido T."/>
            <person name="Tada M."/>
            <person name="Ikeo K."/>
            <person name="Tateno Y."/>
            <person name="Gojobori T."/>
            <person name="Lin Y.C."/>
            <person name="Wei F.J."/>
            <person name="Hsing Y.I."/>
            <person name="Zhao Q."/>
            <person name="Han B."/>
            <person name="Kramer M.R."/>
            <person name="McCombie R.W."/>
            <person name="Lonsdale D."/>
            <person name="O'Donovan C.C."/>
            <person name="Whitfield E.J."/>
            <person name="Apweiler R."/>
            <person name="Koyanagi K.O."/>
            <person name="Khurana J.P."/>
            <person name="Raghuvanshi S."/>
            <person name="Singh N.K."/>
            <person name="Tyagi A.K."/>
            <person name="Haberer G."/>
            <person name="Fujisawa M."/>
            <person name="Hosokawa S."/>
            <person name="Ito Y."/>
            <person name="Ikawa H."/>
            <person name="Shibata M."/>
            <person name="Yamamoto M."/>
            <person name="Bruskiewich R.M."/>
            <person name="Hoen D.R."/>
            <person name="Bureau TE."/>
            <person name="Namiki N."/>
            <person name="Ohyanagi H."/>
            <person name="Sakai Y."/>
            <person name="Nobushima S."/>
            <person name="Sakata K."/>
            <person name="Barrero R.A."/>
            <person name="Sato Y."/>
            <person name="Souvorov A."/>
            <person name="Smith-White B."/>
            <person name="Tatusova T."/>
            <person name="An S."/>
            <person name="An G."/>
            <person name="OOta S."/>
            <person name="Fuks G."/>
            <person name="Messing J."/>
            <person name="Christie K.R."/>
            <person name="Lieberherr D."/>
            <person name="Kim H."/>
            <person name="Zuccolo A."/>
            <person name="Wing R.A."/>
            <person name="Nobuta K."/>
            <person name="Green P.J."/>
            <person name="Lu C."/>
            <person name="Meyers BC."/>
            <person name="Chaparro C."/>
            <person name="Piegu B."/>
            <person name="Panaud O."/>
            <person name="Echeverria M."/>
        </authorList>
    </citation>
    <scope>NUCLEOTIDE SEQUENCE</scope>
</reference>
<gene>
    <name evidence="3" type="ordered locus">Os04g0313500</name>
    <name evidence="4" type="ORF">OSJNBa0087H01.6</name>
</gene>
<evidence type="ECO:0000259" key="2">
    <source>
        <dbReference type="Pfam" id="PF23635"/>
    </source>
</evidence>
<dbReference type="EMBL" id="AP008210">
    <property type="protein sequence ID" value="BAH92593.1"/>
    <property type="molecule type" value="Genomic_DNA"/>
</dbReference>
<dbReference type="SUPFAM" id="SSF81383">
    <property type="entry name" value="F-box domain"/>
    <property type="match status" value="1"/>
</dbReference>
<dbReference type="PANTHER" id="PTHR33207">
    <property type="entry name" value="F-BOX DOMAIN CONTAINING PROTEIN-RELATED"/>
    <property type="match status" value="1"/>
</dbReference>
<dbReference type="OMA" id="RAISSCD"/>